<dbReference type="AlphaFoldDB" id="A0A0F9JF13"/>
<keyword evidence="1" id="KW-0472">Membrane</keyword>
<evidence type="ECO:0008006" key="3">
    <source>
        <dbReference type="Google" id="ProtNLM"/>
    </source>
</evidence>
<dbReference type="EMBL" id="LAZR01018132">
    <property type="protein sequence ID" value="KKL97592.1"/>
    <property type="molecule type" value="Genomic_DNA"/>
</dbReference>
<feature type="transmembrane region" description="Helical" evidence="1">
    <location>
        <begin position="48"/>
        <end position="69"/>
    </location>
</feature>
<feature type="non-terminal residue" evidence="2">
    <location>
        <position position="1"/>
    </location>
</feature>
<keyword evidence="1" id="KW-1133">Transmembrane helix</keyword>
<keyword evidence="1" id="KW-0812">Transmembrane</keyword>
<name>A0A0F9JF13_9ZZZZ</name>
<feature type="transmembrane region" description="Helical" evidence="1">
    <location>
        <begin position="20"/>
        <end position="41"/>
    </location>
</feature>
<evidence type="ECO:0000256" key="1">
    <source>
        <dbReference type="SAM" id="Phobius"/>
    </source>
</evidence>
<protein>
    <recommendedName>
        <fullName evidence="3">Membrane transport protein MMPL domain-containing protein</fullName>
    </recommendedName>
</protein>
<accession>A0A0F9JF13</accession>
<proteinExistence type="predicted"/>
<gene>
    <name evidence="2" type="ORF">LCGC14_1833010</name>
</gene>
<evidence type="ECO:0000313" key="2">
    <source>
        <dbReference type="EMBL" id="KKL97592.1"/>
    </source>
</evidence>
<organism evidence="2">
    <name type="scientific">marine sediment metagenome</name>
    <dbReference type="NCBI Taxonomy" id="412755"/>
    <lineage>
        <taxon>unclassified sequences</taxon>
        <taxon>metagenomes</taxon>
        <taxon>ecological metagenomes</taxon>
    </lineage>
</organism>
<comment type="caution">
    <text evidence="2">The sequence shown here is derived from an EMBL/GenBank/DDBJ whole genome shotgun (WGS) entry which is preliminary data.</text>
</comment>
<sequence>TSSEQGFTTIGITGSTSNILRTGVTVLLAIAVLMVFMLPLLAKVDLSIGLIITMLIVFIMAIVAIQFVFTIT</sequence>
<reference evidence="2" key="1">
    <citation type="journal article" date="2015" name="Nature">
        <title>Complex archaea that bridge the gap between prokaryotes and eukaryotes.</title>
        <authorList>
            <person name="Spang A."/>
            <person name="Saw J.H."/>
            <person name="Jorgensen S.L."/>
            <person name="Zaremba-Niedzwiedzka K."/>
            <person name="Martijn J."/>
            <person name="Lind A.E."/>
            <person name="van Eijk R."/>
            <person name="Schleper C."/>
            <person name="Guy L."/>
            <person name="Ettema T.J."/>
        </authorList>
    </citation>
    <scope>NUCLEOTIDE SEQUENCE</scope>
</reference>